<reference evidence="7" key="1">
    <citation type="submission" date="2022-07" db="EMBL/GenBank/DDBJ databases">
        <title>Phylogenomic reconstructions and comparative analyses of Kickxellomycotina fungi.</title>
        <authorList>
            <person name="Reynolds N.K."/>
            <person name="Stajich J.E."/>
            <person name="Barry K."/>
            <person name="Grigoriev I.V."/>
            <person name="Crous P."/>
            <person name="Smith M.E."/>
        </authorList>
    </citation>
    <scope>NUCLEOTIDE SEQUENCE</scope>
    <source>
        <strain evidence="7">BCRC 34381</strain>
    </source>
</reference>
<evidence type="ECO:0000256" key="3">
    <source>
        <dbReference type="ARBA" id="ARBA00022833"/>
    </source>
</evidence>
<keyword evidence="8" id="KW-1185">Reference proteome</keyword>
<dbReference type="SUPFAM" id="SSF144232">
    <property type="entry name" value="HIT/MYND zinc finger-like"/>
    <property type="match status" value="1"/>
</dbReference>
<dbReference type="PROSITE" id="PS50865">
    <property type="entry name" value="ZF_MYND_2"/>
    <property type="match status" value="1"/>
</dbReference>
<dbReference type="EMBL" id="JANBOI010002678">
    <property type="protein sequence ID" value="KAJ1720402.1"/>
    <property type="molecule type" value="Genomic_DNA"/>
</dbReference>
<evidence type="ECO:0000256" key="5">
    <source>
        <dbReference type="SAM" id="MobiDB-lite"/>
    </source>
</evidence>
<evidence type="ECO:0000256" key="1">
    <source>
        <dbReference type="ARBA" id="ARBA00022723"/>
    </source>
</evidence>
<dbReference type="OrthoDB" id="5945798at2759"/>
<dbReference type="Gene3D" id="2.170.270.10">
    <property type="entry name" value="SET domain"/>
    <property type="match status" value="1"/>
</dbReference>
<dbReference type="PROSITE" id="PS01360">
    <property type="entry name" value="ZF_MYND_1"/>
    <property type="match status" value="1"/>
</dbReference>
<dbReference type="InterPro" id="IPR046341">
    <property type="entry name" value="SET_dom_sf"/>
</dbReference>
<dbReference type="Pfam" id="PF00856">
    <property type="entry name" value="SET"/>
    <property type="match status" value="1"/>
</dbReference>
<dbReference type="CDD" id="cd20071">
    <property type="entry name" value="SET_SMYD"/>
    <property type="match status" value="1"/>
</dbReference>
<dbReference type="PANTHER" id="PTHR12197">
    <property type="entry name" value="HISTONE-LYSINE N-METHYLTRANSFERASE SMYD"/>
    <property type="match status" value="1"/>
</dbReference>
<dbReference type="Pfam" id="PF01753">
    <property type="entry name" value="zf-MYND"/>
    <property type="match status" value="1"/>
</dbReference>
<dbReference type="SUPFAM" id="SSF82199">
    <property type="entry name" value="SET domain"/>
    <property type="match status" value="1"/>
</dbReference>
<name>A0A9W8CR23_9FUNG</name>
<keyword evidence="2 4" id="KW-0863">Zinc-finger</keyword>
<evidence type="ECO:0000313" key="8">
    <source>
        <dbReference type="Proteomes" id="UP001143981"/>
    </source>
</evidence>
<dbReference type="PANTHER" id="PTHR12197:SF251">
    <property type="entry name" value="EG:BACR7C10.4 PROTEIN"/>
    <property type="match status" value="1"/>
</dbReference>
<dbReference type="InterPro" id="IPR001214">
    <property type="entry name" value="SET_dom"/>
</dbReference>
<accession>A0A9W8CR23</accession>
<dbReference type="GO" id="GO:0005634">
    <property type="term" value="C:nucleus"/>
    <property type="evidence" value="ECO:0007669"/>
    <property type="project" value="TreeGrafter"/>
</dbReference>
<proteinExistence type="predicted"/>
<evidence type="ECO:0000256" key="2">
    <source>
        <dbReference type="ARBA" id="ARBA00022771"/>
    </source>
</evidence>
<feature type="non-terminal residue" evidence="7">
    <location>
        <position position="446"/>
    </location>
</feature>
<evidence type="ECO:0000256" key="4">
    <source>
        <dbReference type="PROSITE-ProRule" id="PRU00134"/>
    </source>
</evidence>
<dbReference type="AlphaFoldDB" id="A0A9W8CR23"/>
<protein>
    <recommendedName>
        <fullName evidence="6">MYND-type domain-containing protein</fullName>
    </recommendedName>
</protein>
<keyword evidence="1" id="KW-0479">Metal-binding</keyword>
<feature type="domain" description="MYND-type" evidence="6">
    <location>
        <begin position="86"/>
        <end position="126"/>
    </location>
</feature>
<gene>
    <name evidence="7" type="ORF">LPJ61_006165</name>
</gene>
<feature type="region of interest" description="Disordered" evidence="5">
    <location>
        <begin position="53"/>
        <end position="77"/>
    </location>
</feature>
<sequence>MDAGADEIAVLAAECGLRVVADAAKRTRTIAARRFKRGDVLIAIHPLHAFPLRSGEDGAPETTARREDTGSAAAAASGAVEPETRCAHCFCRLPPRHPRCSQCRRAEYCSMPCLARHWEARHHFECGLLDARAADAAAAKIKPEFRPCLRMAAGIGSALAGPASARQPERSGAPRWLRIQRAAWDRLVSHREQHPGYVLRQYGELARVLAAHAAAIGCARFQGAEDDAVTTLCRSGCNNFAASEPHGASTSGHLCSPLVSLLLNHSCLPNAGFAYSTTSGRQVVRALADIAEGDEVTLSYTDGLLPRTERQKLLSAVYFFECTCAKCAGDSARAQIDALMDRAPGAADQVPECLPTDYASPPTIEPWVASVVALLIAAVGGASAAGPCAGDSRFERDLLGAVGGALPRNVSFAAYRHWLECQDECLERIAAGQLEVHPWACVSALY</sequence>
<evidence type="ECO:0000313" key="7">
    <source>
        <dbReference type="EMBL" id="KAJ1720402.1"/>
    </source>
</evidence>
<dbReference type="InterPro" id="IPR050869">
    <property type="entry name" value="H3K4_H4K5_MeTrfase"/>
</dbReference>
<comment type="caution">
    <text evidence="7">The sequence shown here is derived from an EMBL/GenBank/DDBJ whole genome shotgun (WGS) entry which is preliminary data.</text>
</comment>
<keyword evidence="3" id="KW-0862">Zinc</keyword>
<dbReference type="Gene3D" id="1.10.220.160">
    <property type="match status" value="1"/>
</dbReference>
<dbReference type="Gene3D" id="6.10.140.2220">
    <property type="match status" value="1"/>
</dbReference>
<evidence type="ECO:0000259" key="6">
    <source>
        <dbReference type="PROSITE" id="PS50865"/>
    </source>
</evidence>
<dbReference type="Proteomes" id="UP001143981">
    <property type="component" value="Unassembled WGS sequence"/>
</dbReference>
<dbReference type="InterPro" id="IPR002893">
    <property type="entry name" value="Znf_MYND"/>
</dbReference>
<organism evidence="7 8">
    <name type="scientific">Coemansia biformis</name>
    <dbReference type="NCBI Taxonomy" id="1286918"/>
    <lineage>
        <taxon>Eukaryota</taxon>
        <taxon>Fungi</taxon>
        <taxon>Fungi incertae sedis</taxon>
        <taxon>Zoopagomycota</taxon>
        <taxon>Kickxellomycotina</taxon>
        <taxon>Kickxellomycetes</taxon>
        <taxon>Kickxellales</taxon>
        <taxon>Kickxellaceae</taxon>
        <taxon>Coemansia</taxon>
    </lineage>
</organism>
<dbReference type="GO" id="GO:0008270">
    <property type="term" value="F:zinc ion binding"/>
    <property type="evidence" value="ECO:0007669"/>
    <property type="project" value="UniProtKB-KW"/>
</dbReference>